<reference evidence="2 3" key="1">
    <citation type="journal article" date="2006" name="Science">
        <title>Phytophthora genome sequences uncover evolutionary origins and mechanisms of pathogenesis.</title>
        <authorList>
            <person name="Tyler B.M."/>
            <person name="Tripathy S."/>
            <person name="Zhang X."/>
            <person name="Dehal P."/>
            <person name="Jiang R.H."/>
            <person name="Aerts A."/>
            <person name="Arredondo F.D."/>
            <person name="Baxter L."/>
            <person name="Bensasson D."/>
            <person name="Beynon J.L."/>
            <person name="Chapman J."/>
            <person name="Damasceno C.M."/>
            <person name="Dorrance A.E."/>
            <person name="Dou D."/>
            <person name="Dickerman A.W."/>
            <person name="Dubchak I.L."/>
            <person name="Garbelotto M."/>
            <person name="Gijzen M."/>
            <person name="Gordon S.G."/>
            <person name="Govers F."/>
            <person name="Grunwald N.J."/>
            <person name="Huang W."/>
            <person name="Ivors K.L."/>
            <person name="Jones R.W."/>
            <person name="Kamoun S."/>
            <person name="Krampis K."/>
            <person name="Lamour K.H."/>
            <person name="Lee M.K."/>
            <person name="McDonald W.H."/>
            <person name="Medina M."/>
            <person name="Meijer H.J."/>
            <person name="Nordberg E.K."/>
            <person name="Maclean D.J."/>
            <person name="Ospina-Giraldo M.D."/>
            <person name="Morris P.F."/>
            <person name="Phuntumart V."/>
            <person name="Putnam N.H."/>
            <person name="Rash S."/>
            <person name="Rose J.K."/>
            <person name="Sakihama Y."/>
            <person name="Salamov A.A."/>
            <person name="Savidor A."/>
            <person name="Scheuring C.F."/>
            <person name="Smith B.M."/>
            <person name="Sobral B.W."/>
            <person name="Terry A."/>
            <person name="Torto-Alalibo T.A."/>
            <person name="Win J."/>
            <person name="Xu Z."/>
            <person name="Zhang H."/>
            <person name="Grigoriev I.V."/>
            <person name="Rokhsar D.S."/>
            <person name="Boore J.L."/>
        </authorList>
    </citation>
    <scope>NUCLEOTIDE SEQUENCE [LARGE SCALE GENOMIC DNA]</scope>
    <source>
        <strain evidence="2 3">P6497</strain>
    </source>
</reference>
<feature type="compositionally biased region" description="Polar residues" evidence="1">
    <location>
        <begin position="47"/>
        <end position="89"/>
    </location>
</feature>
<feature type="region of interest" description="Disordered" evidence="1">
    <location>
        <begin position="47"/>
        <end position="103"/>
    </location>
</feature>
<keyword evidence="3" id="KW-1185">Reference proteome</keyword>
<gene>
    <name evidence="2" type="ORF">PHYSODRAFT_355797</name>
</gene>
<dbReference type="AlphaFoldDB" id="G5A4I6"/>
<accession>G5A4I6</accession>
<dbReference type="RefSeq" id="XP_009534448.1">
    <property type="nucleotide sequence ID" value="XM_009536153.1"/>
</dbReference>
<evidence type="ECO:0000313" key="2">
    <source>
        <dbReference type="EMBL" id="EGZ09587.1"/>
    </source>
</evidence>
<name>G5A4I6_PHYSP</name>
<dbReference type="KEGG" id="psoj:PHYSODRAFT_355797"/>
<sequence length="103" mass="10650">MERHVADVCACLEGSVYLVPSQAPSSEPSDGLSLPVPWIAITFRTETTGSATRNASPNQSSGSAQRASTVVPTSTKNNSRRAVQETCMSGVSGVPLGPKLSTS</sequence>
<dbReference type="Proteomes" id="UP000002640">
    <property type="component" value="Unassembled WGS sequence"/>
</dbReference>
<dbReference type="EMBL" id="JH159159">
    <property type="protein sequence ID" value="EGZ09587.1"/>
    <property type="molecule type" value="Genomic_DNA"/>
</dbReference>
<protein>
    <submittedName>
        <fullName evidence="2">Uncharacterized protein</fullName>
    </submittedName>
</protein>
<dbReference type="GeneID" id="20649857"/>
<evidence type="ECO:0000313" key="3">
    <source>
        <dbReference type="Proteomes" id="UP000002640"/>
    </source>
</evidence>
<evidence type="ECO:0000256" key="1">
    <source>
        <dbReference type="SAM" id="MobiDB-lite"/>
    </source>
</evidence>
<organism evidence="2 3">
    <name type="scientific">Phytophthora sojae (strain P6497)</name>
    <name type="common">Soybean stem and root rot agent</name>
    <name type="synonym">Phytophthora megasperma f. sp. glycines</name>
    <dbReference type="NCBI Taxonomy" id="1094619"/>
    <lineage>
        <taxon>Eukaryota</taxon>
        <taxon>Sar</taxon>
        <taxon>Stramenopiles</taxon>
        <taxon>Oomycota</taxon>
        <taxon>Peronosporomycetes</taxon>
        <taxon>Peronosporales</taxon>
        <taxon>Peronosporaceae</taxon>
        <taxon>Phytophthora</taxon>
    </lineage>
</organism>
<dbReference type="InParanoid" id="G5A4I6"/>
<proteinExistence type="predicted"/>